<evidence type="ECO:0000313" key="2">
    <source>
        <dbReference type="EMBL" id="ONM51729.1"/>
    </source>
</evidence>
<reference evidence="2" key="1">
    <citation type="submission" date="2015-12" db="EMBL/GenBank/DDBJ databases">
        <title>Update maize B73 reference genome by single molecule sequencing technologies.</title>
        <authorList>
            <consortium name="Maize Genome Sequencing Project"/>
            <person name="Ware D."/>
        </authorList>
    </citation>
    <scope>NUCLEOTIDE SEQUENCE [LARGE SCALE GENOMIC DNA]</scope>
    <source>
        <tissue evidence="2">Seedling</tissue>
    </source>
</reference>
<evidence type="ECO:0000256" key="1">
    <source>
        <dbReference type="ARBA" id="ARBA00013081"/>
    </source>
</evidence>
<proteinExistence type="predicted"/>
<dbReference type="EMBL" id="CM007650">
    <property type="protein sequence ID" value="ONM51729.1"/>
    <property type="molecule type" value="Genomic_DNA"/>
</dbReference>
<sequence length="77" mass="8664">MSRAFSVYYIMDCGIISASEVTQRRTDNNDQFVILPTVGVAFCAGNFFRHAWGVLSNDETMEIVAYIEVCMILMVAM</sequence>
<dbReference type="InterPro" id="IPR036457">
    <property type="entry name" value="PPM-type-like_dom_sf"/>
</dbReference>
<dbReference type="GO" id="GO:0004722">
    <property type="term" value="F:protein serine/threonine phosphatase activity"/>
    <property type="evidence" value="ECO:0007669"/>
    <property type="project" value="UniProtKB-EC"/>
</dbReference>
<name>A0A1D6HTM4_MAIZE</name>
<gene>
    <name evidence="2" type="ORF">ZEAMMB73_Zm00001d018960</name>
</gene>
<accession>A0A1D6HTM4</accession>
<dbReference type="AlphaFoldDB" id="A0A1D6HTM4"/>
<dbReference type="Gene3D" id="3.60.40.10">
    <property type="entry name" value="PPM-type phosphatase domain"/>
    <property type="match status" value="1"/>
</dbReference>
<dbReference type="InParanoid" id="A0A1D6HTM4"/>
<protein>
    <recommendedName>
        <fullName evidence="1">protein-serine/threonine phosphatase</fullName>
        <ecNumber evidence="1">3.1.3.16</ecNumber>
    </recommendedName>
</protein>
<dbReference type="EC" id="3.1.3.16" evidence="1"/>
<organism evidence="2">
    <name type="scientific">Zea mays</name>
    <name type="common">Maize</name>
    <dbReference type="NCBI Taxonomy" id="4577"/>
    <lineage>
        <taxon>Eukaryota</taxon>
        <taxon>Viridiplantae</taxon>
        <taxon>Streptophyta</taxon>
        <taxon>Embryophyta</taxon>
        <taxon>Tracheophyta</taxon>
        <taxon>Spermatophyta</taxon>
        <taxon>Magnoliopsida</taxon>
        <taxon>Liliopsida</taxon>
        <taxon>Poales</taxon>
        <taxon>Poaceae</taxon>
        <taxon>PACMAD clade</taxon>
        <taxon>Panicoideae</taxon>
        <taxon>Andropogonodae</taxon>
        <taxon>Andropogoneae</taxon>
        <taxon>Tripsacinae</taxon>
        <taxon>Zea</taxon>
    </lineage>
</organism>